<name>A0A6C0KF69_9ZZZZ</name>
<accession>A0A6C0KF69</accession>
<evidence type="ECO:0000313" key="1">
    <source>
        <dbReference type="EMBL" id="QHU15786.1"/>
    </source>
</evidence>
<reference evidence="1" key="1">
    <citation type="journal article" date="2020" name="Nature">
        <title>Giant virus diversity and host interactions through global metagenomics.</title>
        <authorList>
            <person name="Schulz F."/>
            <person name="Roux S."/>
            <person name="Paez-Espino D."/>
            <person name="Jungbluth S."/>
            <person name="Walsh D.A."/>
            <person name="Denef V.J."/>
            <person name="McMahon K.D."/>
            <person name="Konstantinidis K.T."/>
            <person name="Eloe-Fadrosh E.A."/>
            <person name="Kyrpides N.C."/>
            <person name="Woyke T."/>
        </authorList>
    </citation>
    <scope>NUCLEOTIDE SEQUENCE</scope>
    <source>
        <strain evidence="1">GVMAG-S-3300010158-109</strain>
    </source>
</reference>
<sequence>MYRIYRNTVMADAFTIRIFNMAGDLVVDLRTGSKDLGQIATDTIGDIKRFLESENIDNIYTRSDGNVYRIHLFDKDELAERNNNYLIRSNTELVMFVDDPPAPPPRLVFRDD</sequence>
<organism evidence="1">
    <name type="scientific">viral metagenome</name>
    <dbReference type="NCBI Taxonomy" id="1070528"/>
    <lineage>
        <taxon>unclassified sequences</taxon>
        <taxon>metagenomes</taxon>
        <taxon>organismal metagenomes</taxon>
    </lineage>
</organism>
<protein>
    <submittedName>
        <fullName evidence="1">Uncharacterized protein</fullName>
    </submittedName>
</protein>
<dbReference type="EMBL" id="MN740868">
    <property type="protein sequence ID" value="QHU15786.1"/>
    <property type="molecule type" value="Genomic_DNA"/>
</dbReference>
<proteinExistence type="predicted"/>
<dbReference type="AlphaFoldDB" id="A0A6C0KF69"/>